<dbReference type="GO" id="GO:0016987">
    <property type="term" value="F:sigma factor activity"/>
    <property type="evidence" value="ECO:0007669"/>
    <property type="project" value="UniProtKB-KW"/>
</dbReference>
<dbReference type="SUPFAM" id="SSF88659">
    <property type="entry name" value="Sigma3 and sigma4 domains of RNA polymerase sigma factors"/>
    <property type="match status" value="1"/>
</dbReference>
<dbReference type="InterPro" id="IPR007627">
    <property type="entry name" value="RNA_pol_sigma70_r2"/>
</dbReference>
<accession>A0A1F5YFV6</accession>
<evidence type="ECO:0000256" key="1">
    <source>
        <dbReference type="ARBA" id="ARBA00010641"/>
    </source>
</evidence>
<keyword evidence="5 6" id="KW-0804">Transcription</keyword>
<gene>
    <name evidence="9" type="ORF">A2153_00245</name>
</gene>
<evidence type="ECO:0000256" key="5">
    <source>
        <dbReference type="ARBA" id="ARBA00023163"/>
    </source>
</evidence>
<dbReference type="InterPro" id="IPR013249">
    <property type="entry name" value="RNA_pol_sigma70_r4_t2"/>
</dbReference>
<dbReference type="Gene3D" id="1.10.10.10">
    <property type="entry name" value="Winged helix-like DNA-binding domain superfamily/Winged helix DNA-binding domain"/>
    <property type="match status" value="1"/>
</dbReference>
<keyword evidence="4 6" id="KW-0238">DNA-binding</keyword>
<dbReference type="InterPro" id="IPR036388">
    <property type="entry name" value="WH-like_DNA-bd_sf"/>
</dbReference>
<dbReference type="EMBL" id="MFJB01000089">
    <property type="protein sequence ID" value="OGF98731.1"/>
    <property type="molecule type" value="Genomic_DNA"/>
</dbReference>
<dbReference type="SUPFAM" id="SSF88946">
    <property type="entry name" value="Sigma2 domain of RNA polymerase sigma factors"/>
    <property type="match status" value="1"/>
</dbReference>
<comment type="similarity">
    <text evidence="1 6">Belongs to the sigma-70 factor family. ECF subfamily.</text>
</comment>
<evidence type="ECO:0000256" key="2">
    <source>
        <dbReference type="ARBA" id="ARBA00023015"/>
    </source>
</evidence>
<dbReference type="NCBIfam" id="TIGR02937">
    <property type="entry name" value="sigma70-ECF"/>
    <property type="match status" value="1"/>
</dbReference>
<dbReference type="InterPro" id="IPR014284">
    <property type="entry name" value="RNA_pol_sigma-70_dom"/>
</dbReference>
<dbReference type="PANTHER" id="PTHR43133">
    <property type="entry name" value="RNA POLYMERASE ECF-TYPE SIGMA FACTO"/>
    <property type="match status" value="1"/>
</dbReference>
<keyword evidence="2 6" id="KW-0805">Transcription regulation</keyword>
<dbReference type="PANTHER" id="PTHR43133:SF8">
    <property type="entry name" value="RNA POLYMERASE SIGMA FACTOR HI_1459-RELATED"/>
    <property type="match status" value="1"/>
</dbReference>
<dbReference type="Pfam" id="PF04542">
    <property type="entry name" value="Sigma70_r2"/>
    <property type="match status" value="1"/>
</dbReference>
<evidence type="ECO:0000256" key="4">
    <source>
        <dbReference type="ARBA" id="ARBA00023125"/>
    </source>
</evidence>
<dbReference type="InterPro" id="IPR013324">
    <property type="entry name" value="RNA_pol_sigma_r3/r4-like"/>
</dbReference>
<dbReference type="InterPro" id="IPR000838">
    <property type="entry name" value="RNA_pol_sigma70_ECF_CS"/>
</dbReference>
<evidence type="ECO:0000256" key="3">
    <source>
        <dbReference type="ARBA" id="ARBA00023082"/>
    </source>
</evidence>
<feature type="domain" description="RNA polymerase sigma-70 region 2" evidence="7">
    <location>
        <begin position="38"/>
        <end position="104"/>
    </location>
</feature>
<organism evidence="9 10">
    <name type="scientific">Candidatus Gottesmanbacteria bacterium RBG_16_38_7b</name>
    <dbReference type="NCBI Taxonomy" id="1798372"/>
    <lineage>
        <taxon>Bacteria</taxon>
        <taxon>Candidatus Gottesmaniibacteriota</taxon>
    </lineage>
</organism>
<name>A0A1F5YFV6_9BACT</name>
<comment type="caution">
    <text evidence="9">The sequence shown here is derived from an EMBL/GenBank/DDBJ whole genome shotgun (WGS) entry which is preliminary data.</text>
</comment>
<dbReference type="InterPro" id="IPR039425">
    <property type="entry name" value="RNA_pol_sigma-70-like"/>
</dbReference>
<dbReference type="Pfam" id="PF08281">
    <property type="entry name" value="Sigma70_r4_2"/>
    <property type="match status" value="1"/>
</dbReference>
<dbReference type="GO" id="GO:0003677">
    <property type="term" value="F:DNA binding"/>
    <property type="evidence" value="ECO:0007669"/>
    <property type="project" value="UniProtKB-KW"/>
</dbReference>
<evidence type="ECO:0000313" key="9">
    <source>
        <dbReference type="EMBL" id="OGF98731.1"/>
    </source>
</evidence>
<dbReference type="Gene3D" id="1.10.1740.10">
    <property type="match status" value="1"/>
</dbReference>
<evidence type="ECO:0000256" key="6">
    <source>
        <dbReference type="RuleBase" id="RU000716"/>
    </source>
</evidence>
<keyword evidence="3 6" id="KW-0731">Sigma factor</keyword>
<evidence type="ECO:0000259" key="8">
    <source>
        <dbReference type="Pfam" id="PF08281"/>
    </source>
</evidence>
<protein>
    <recommendedName>
        <fullName evidence="6">RNA polymerase sigma factor</fullName>
    </recommendedName>
</protein>
<dbReference type="InterPro" id="IPR013325">
    <property type="entry name" value="RNA_pol_sigma_r2"/>
</dbReference>
<evidence type="ECO:0000313" key="10">
    <source>
        <dbReference type="Proteomes" id="UP000177396"/>
    </source>
</evidence>
<dbReference type="GO" id="GO:0006352">
    <property type="term" value="P:DNA-templated transcription initiation"/>
    <property type="evidence" value="ECO:0007669"/>
    <property type="project" value="InterPro"/>
</dbReference>
<reference evidence="9 10" key="1">
    <citation type="journal article" date="2016" name="Nat. Commun.">
        <title>Thousands of microbial genomes shed light on interconnected biogeochemical processes in an aquifer system.</title>
        <authorList>
            <person name="Anantharaman K."/>
            <person name="Brown C.T."/>
            <person name="Hug L.A."/>
            <person name="Sharon I."/>
            <person name="Castelle C.J."/>
            <person name="Probst A.J."/>
            <person name="Thomas B.C."/>
            <person name="Singh A."/>
            <person name="Wilkins M.J."/>
            <person name="Karaoz U."/>
            <person name="Brodie E.L."/>
            <person name="Williams K.H."/>
            <person name="Hubbard S.S."/>
            <person name="Banfield J.F."/>
        </authorList>
    </citation>
    <scope>NUCLEOTIDE SEQUENCE [LARGE SCALE GENOMIC DNA]</scope>
</reference>
<dbReference type="Proteomes" id="UP000177396">
    <property type="component" value="Unassembled WGS sequence"/>
</dbReference>
<feature type="domain" description="RNA polymerase sigma factor 70 region 4 type 2" evidence="8">
    <location>
        <begin position="137"/>
        <end position="188"/>
    </location>
</feature>
<evidence type="ECO:0000259" key="7">
    <source>
        <dbReference type="Pfam" id="PF04542"/>
    </source>
</evidence>
<dbReference type="CDD" id="cd06171">
    <property type="entry name" value="Sigma70_r4"/>
    <property type="match status" value="1"/>
</dbReference>
<proteinExistence type="inferred from homology"/>
<dbReference type="AlphaFoldDB" id="A0A1F5YFV6"/>
<sequence length="197" mass="23108">MRDSINIFDSKVLKKTKVDDKNMVGRILKGDERALNYFYRHYNHSLYTYISRKIGQKEDIEEIVQDTFLATLDGLRDFAFKSSVFTFICSIANHKIIDFYRKKRIKKIVFSKFEEVEPLLSQLFGPEEALDGEILKQKIKETFSKLSPSYTLILKLKYVQGFTVEEIAQKMSISFKSAESQLFRARKAFTFVFNYGK</sequence>
<dbReference type="PROSITE" id="PS01063">
    <property type="entry name" value="SIGMA70_ECF"/>
    <property type="match status" value="1"/>
</dbReference>